<proteinExistence type="predicted"/>
<dbReference type="InterPro" id="IPR011333">
    <property type="entry name" value="SKP1/BTB/POZ_sf"/>
</dbReference>
<evidence type="ECO:0000313" key="3">
    <source>
        <dbReference type="EMBL" id="KIK00914.1"/>
    </source>
</evidence>
<accession>A0A0C9XH66</accession>
<dbReference type="PROSITE" id="PS50097">
    <property type="entry name" value="BTB"/>
    <property type="match status" value="1"/>
</dbReference>
<feature type="domain" description="BTB" evidence="2">
    <location>
        <begin position="35"/>
        <end position="99"/>
    </location>
</feature>
<keyword evidence="4" id="KW-1185">Reference proteome</keyword>
<evidence type="ECO:0000259" key="2">
    <source>
        <dbReference type="PROSITE" id="PS50097"/>
    </source>
</evidence>
<dbReference type="STRING" id="1095629.A0A0C9XH66"/>
<dbReference type="Pfam" id="PF00651">
    <property type="entry name" value="BTB"/>
    <property type="match status" value="1"/>
</dbReference>
<evidence type="ECO:0000313" key="4">
    <source>
        <dbReference type="Proteomes" id="UP000054477"/>
    </source>
</evidence>
<name>A0A0C9XH66_9AGAR</name>
<reference evidence="4" key="2">
    <citation type="submission" date="2015-01" db="EMBL/GenBank/DDBJ databases">
        <title>Evolutionary Origins and Diversification of the Mycorrhizal Mutualists.</title>
        <authorList>
            <consortium name="DOE Joint Genome Institute"/>
            <consortium name="Mycorrhizal Genomics Consortium"/>
            <person name="Kohler A."/>
            <person name="Kuo A."/>
            <person name="Nagy L.G."/>
            <person name="Floudas D."/>
            <person name="Copeland A."/>
            <person name="Barry K.W."/>
            <person name="Cichocki N."/>
            <person name="Veneault-Fourrey C."/>
            <person name="LaButti K."/>
            <person name="Lindquist E.A."/>
            <person name="Lipzen A."/>
            <person name="Lundell T."/>
            <person name="Morin E."/>
            <person name="Murat C."/>
            <person name="Riley R."/>
            <person name="Ohm R."/>
            <person name="Sun H."/>
            <person name="Tunlid A."/>
            <person name="Henrissat B."/>
            <person name="Grigoriev I.V."/>
            <person name="Hibbett D.S."/>
            <person name="Martin F."/>
        </authorList>
    </citation>
    <scope>NUCLEOTIDE SEQUENCE [LARGE SCALE GENOMIC DNA]</scope>
    <source>
        <strain evidence="4">LaAM-08-1</strain>
    </source>
</reference>
<protein>
    <recommendedName>
        <fullName evidence="2">BTB domain-containing protein</fullName>
    </recommendedName>
</protein>
<dbReference type="SUPFAM" id="SSF54695">
    <property type="entry name" value="POZ domain"/>
    <property type="match status" value="1"/>
</dbReference>
<dbReference type="InterPro" id="IPR000210">
    <property type="entry name" value="BTB/POZ_dom"/>
</dbReference>
<evidence type="ECO:0000256" key="1">
    <source>
        <dbReference type="SAM" id="MobiDB-lite"/>
    </source>
</evidence>
<dbReference type="OrthoDB" id="3218112at2759"/>
<feature type="compositionally biased region" description="Low complexity" evidence="1">
    <location>
        <begin position="1"/>
        <end position="15"/>
    </location>
</feature>
<dbReference type="SMART" id="SM00225">
    <property type="entry name" value="BTB"/>
    <property type="match status" value="1"/>
</dbReference>
<organism evidence="3 4">
    <name type="scientific">Laccaria amethystina LaAM-08-1</name>
    <dbReference type="NCBI Taxonomy" id="1095629"/>
    <lineage>
        <taxon>Eukaryota</taxon>
        <taxon>Fungi</taxon>
        <taxon>Dikarya</taxon>
        <taxon>Basidiomycota</taxon>
        <taxon>Agaricomycotina</taxon>
        <taxon>Agaricomycetes</taxon>
        <taxon>Agaricomycetidae</taxon>
        <taxon>Agaricales</taxon>
        <taxon>Agaricineae</taxon>
        <taxon>Hydnangiaceae</taxon>
        <taxon>Laccaria</taxon>
    </lineage>
</organism>
<dbReference type="Gene3D" id="3.30.710.10">
    <property type="entry name" value="Potassium Channel Kv1.1, Chain A"/>
    <property type="match status" value="1"/>
</dbReference>
<dbReference type="HOGENOM" id="CLU_033082_5_1_1"/>
<dbReference type="Proteomes" id="UP000054477">
    <property type="component" value="Unassembled WGS sequence"/>
</dbReference>
<feature type="region of interest" description="Disordered" evidence="1">
    <location>
        <begin position="1"/>
        <end position="25"/>
    </location>
</feature>
<gene>
    <name evidence="3" type="ORF">K443DRAFT_678838</name>
</gene>
<sequence>MDSPSSESSKSENSPITTETMGPPTQHPDFWFHDGSIILSVQNTLFRVHQTILSNHSEFFAGLFTVPQPSGEAIIDGCHVVPLYDKVEDVVDLLKAVYDPSHFDNLPPEAELDPLLDFISGILRLSTKYVIRSLRHRCISLLSTKFPTSLAAYNLKVASSAHERFKSDSVMRVVNLARETDVLQILPYAYYCVARISCRRMLKHKEGDIDWQTKTTCLVGRERLRWAEMSLSHSFLLVFHRSPLCESPLCAHARGPHAEWHVVEAAKSPNPLRQYTRWHQLNVCQECVAYCQLQHSNGRKEVWDKLPDFFEMPTWDELKSTQDA</sequence>
<reference evidence="3 4" key="1">
    <citation type="submission" date="2014-04" db="EMBL/GenBank/DDBJ databases">
        <authorList>
            <consortium name="DOE Joint Genome Institute"/>
            <person name="Kuo A."/>
            <person name="Kohler A."/>
            <person name="Nagy L.G."/>
            <person name="Floudas D."/>
            <person name="Copeland A."/>
            <person name="Barry K.W."/>
            <person name="Cichocki N."/>
            <person name="Veneault-Fourrey C."/>
            <person name="LaButti K."/>
            <person name="Lindquist E.A."/>
            <person name="Lipzen A."/>
            <person name="Lundell T."/>
            <person name="Morin E."/>
            <person name="Murat C."/>
            <person name="Sun H."/>
            <person name="Tunlid A."/>
            <person name="Henrissat B."/>
            <person name="Grigoriev I.V."/>
            <person name="Hibbett D.S."/>
            <person name="Martin F."/>
            <person name="Nordberg H.P."/>
            <person name="Cantor M.N."/>
            <person name="Hua S.X."/>
        </authorList>
    </citation>
    <scope>NUCLEOTIDE SEQUENCE [LARGE SCALE GENOMIC DNA]</scope>
    <source>
        <strain evidence="3 4">LaAM-08-1</strain>
    </source>
</reference>
<dbReference type="EMBL" id="KN838616">
    <property type="protein sequence ID" value="KIK00914.1"/>
    <property type="molecule type" value="Genomic_DNA"/>
</dbReference>
<dbReference type="AlphaFoldDB" id="A0A0C9XH66"/>